<name>A0A2S8FJ52_9BACT</name>
<comment type="caution">
    <text evidence="2">The sequence shown here is derived from an EMBL/GenBank/DDBJ whole genome shotgun (WGS) entry which is preliminary data.</text>
</comment>
<organism evidence="2 3">
    <name type="scientific">Blastopirellula marina</name>
    <dbReference type="NCBI Taxonomy" id="124"/>
    <lineage>
        <taxon>Bacteria</taxon>
        <taxon>Pseudomonadati</taxon>
        <taxon>Planctomycetota</taxon>
        <taxon>Planctomycetia</taxon>
        <taxon>Pirellulales</taxon>
        <taxon>Pirellulaceae</taxon>
        <taxon>Blastopirellula</taxon>
    </lineage>
</organism>
<gene>
    <name evidence="2" type="ORF">C5Y83_17655</name>
</gene>
<accession>A0A2S8FJ52</accession>
<protein>
    <submittedName>
        <fullName evidence="2">Uncharacterized protein</fullName>
    </submittedName>
</protein>
<dbReference type="EMBL" id="PUHY01000012">
    <property type="protein sequence ID" value="PQO32070.1"/>
    <property type="molecule type" value="Genomic_DNA"/>
</dbReference>
<feature type="compositionally biased region" description="Basic and acidic residues" evidence="1">
    <location>
        <begin position="14"/>
        <end position="29"/>
    </location>
</feature>
<proteinExistence type="predicted"/>
<reference evidence="2 3" key="1">
    <citation type="submission" date="2018-02" db="EMBL/GenBank/DDBJ databases">
        <title>Comparative genomes isolates from brazilian mangrove.</title>
        <authorList>
            <person name="Araujo J.E."/>
            <person name="Taketani R.G."/>
            <person name="Silva M.C.P."/>
            <person name="Loureco M.V."/>
            <person name="Andreote F.D."/>
        </authorList>
    </citation>
    <scope>NUCLEOTIDE SEQUENCE [LARGE SCALE GENOMIC DNA]</scope>
    <source>
        <strain evidence="2 3">Hex-1 MGV</strain>
    </source>
</reference>
<evidence type="ECO:0000313" key="3">
    <source>
        <dbReference type="Proteomes" id="UP000238322"/>
    </source>
</evidence>
<dbReference type="OrthoDB" id="284426at2"/>
<dbReference type="AlphaFoldDB" id="A0A2S8FJ52"/>
<evidence type="ECO:0000313" key="2">
    <source>
        <dbReference type="EMBL" id="PQO32070.1"/>
    </source>
</evidence>
<sequence>MAKKKAKPAPAADNKNRIPRKEPYDSDRMTNVVERLREQAGRLSQLARTLDDTDIDEVVIDGHAMLLRGLNQIDNFADNAARAVREARTMKFG</sequence>
<evidence type="ECO:0000256" key="1">
    <source>
        <dbReference type="SAM" id="MobiDB-lite"/>
    </source>
</evidence>
<dbReference type="RefSeq" id="WP_105331083.1">
    <property type="nucleotide sequence ID" value="NZ_PUHY01000012.1"/>
</dbReference>
<dbReference type="Proteomes" id="UP000238322">
    <property type="component" value="Unassembled WGS sequence"/>
</dbReference>
<feature type="region of interest" description="Disordered" evidence="1">
    <location>
        <begin position="1"/>
        <end position="29"/>
    </location>
</feature>